<name>A0A939T523_9ACTN</name>
<dbReference type="NCBIfam" id="NF038083">
    <property type="entry name" value="CU044_5270_fam"/>
    <property type="match status" value="1"/>
</dbReference>
<dbReference type="Proteomes" id="UP000669179">
    <property type="component" value="Unassembled WGS sequence"/>
</dbReference>
<feature type="region of interest" description="Disordered" evidence="1">
    <location>
        <begin position="1"/>
        <end position="20"/>
    </location>
</feature>
<sequence>MNDDVMTAMRETLPAGPPDDPAVKARAWARLHAEFDAPPVRPRASARRTRRRLMVGGVVAVTAGAIVATQVGTTPAKTPQAGGESGSADLRILEVAAKTVENQTAPRPKPDQWIYVPELIVSNAPWARNGKATMEQWWRFDGTKTADYDAKWKKVTVHDSGLEGDDRSPRQFYDYVNGLPTETGALLTRLRKDSRKIAGNNQNERLFGQIFVIFRDAPIMPPKVNAALFRALAKIPGVRIEKNITDLAGRPGIAVTRDSDIGREELILDPRTYDFMGSRTVATRDRTITSAGAPKGGSPQGAKPPSRRLGESTEVQHVGQVLINIAYLPSKVVDKPGDR</sequence>
<feature type="region of interest" description="Disordered" evidence="1">
    <location>
        <begin position="284"/>
        <end position="313"/>
    </location>
</feature>
<accession>A0A939T523</accession>
<evidence type="ECO:0000256" key="1">
    <source>
        <dbReference type="SAM" id="MobiDB-lite"/>
    </source>
</evidence>
<protein>
    <submittedName>
        <fullName evidence="3">CU044_5270 family protein</fullName>
    </submittedName>
</protein>
<keyword evidence="4" id="KW-1185">Reference proteome</keyword>
<proteinExistence type="predicted"/>
<dbReference type="EMBL" id="JAGEOJ010000009">
    <property type="protein sequence ID" value="MBO2450113.1"/>
    <property type="molecule type" value="Genomic_DNA"/>
</dbReference>
<dbReference type="AlphaFoldDB" id="A0A939T523"/>
<comment type="caution">
    <text evidence="3">The sequence shown here is derived from an EMBL/GenBank/DDBJ whole genome shotgun (WGS) entry which is preliminary data.</text>
</comment>
<dbReference type="RefSeq" id="WP_208257978.1">
    <property type="nucleotide sequence ID" value="NZ_JAGEOJ010000009.1"/>
</dbReference>
<evidence type="ECO:0000256" key="2">
    <source>
        <dbReference type="SAM" id="Phobius"/>
    </source>
</evidence>
<dbReference type="InterPro" id="IPR047789">
    <property type="entry name" value="CU044_5270-like"/>
</dbReference>
<keyword evidence="2" id="KW-0472">Membrane</keyword>
<keyword evidence="2" id="KW-1133">Transmembrane helix</keyword>
<organism evidence="3 4">
    <name type="scientific">Actinomadura barringtoniae</name>
    <dbReference type="NCBI Taxonomy" id="1427535"/>
    <lineage>
        <taxon>Bacteria</taxon>
        <taxon>Bacillati</taxon>
        <taxon>Actinomycetota</taxon>
        <taxon>Actinomycetes</taxon>
        <taxon>Streptosporangiales</taxon>
        <taxon>Thermomonosporaceae</taxon>
        <taxon>Actinomadura</taxon>
    </lineage>
</organism>
<feature type="transmembrane region" description="Helical" evidence="2">
    <location>
        <begin position="53"/>
        <end position="71"/>
    </location>
</feature>
<keyword evidence="2" id="KW-0812">Transmembrane</keyword>
<reference evidence="3" key="1">
    <citation type="submission" date="2021-03" db="EMBL/GenBank/DDBJ databases">
        <authorList>
            <person name="Kanchanasin P."/>
            <person name="Saeng-In P."/>
            <person name="Phongsopitanun W."/>
            <person name="Yuki M."/>
            <person name="Kudo T."/>
            <person name="Ohkuma M."/>
            <person name="Tanasupawat S."/>
        </authorList>
    </citation>
    <scope>NUCLEOTIDE SEQUENCE</scope>
    <source>
        <strain evidence="3">GKU 128</strain>
    </source>
</reference>
<gene>
    <name evidence="3" type="ORF">J4573_23625</name>
</gene>
<evidence type="ECO:0000313" key="3">
    <source>
        <dbReference type="EMBL" id="MBO2450113.1"/>
    </source>
</evidence>
<evidence type="ECO:0000313" key="4">
    <source>
        <dbReference type="Proteomes" id="UP000669179"/>
    </source>
</evidence>